<feature type="compositionally biased region" description="Basic residues" evidence="1">
    <location>
        <begin position="59"/>
        <end position="72"/>
    </location>
</feature>
<dbReference type="Proteomes" id="UP000288805">
    <property type="component" value="Unassembled WGS sequence"/>
</dbReference>
<evidence type="ECO:0000313" key="3">
    <source>
        <dbReference type="Proteomes" id="UP000288805"/>
    </source>
</evidence>
<proteinExistence type="predicted"/>
<sequence>MRNPRVACHFFLNPPQPLASSFLHFANIKHSANPSFSSATLRHYPSPFDSEPRAHLILKRRTPCPLRARTRRALPALSPRRTMRQKASSAQVPSDSPSQAAEAPRTPFSEGGEATRPSLPVSQRRYKTRRPPTTSGATTSRPESSSRLSNVQWSQHRPLRATQIVEPDLSIQSYILIKRPCDSSLSSEIHTNYSRGASTWDAPRRRGVAFQPLSLTTFNIKEMSYFGRVVSYIRGLLLWPTPPDHGLLHPL</sequence>
<evidence type="ECO:0000313" key="2">
    <source>
        <dbReference type="EMBL" id="RVW60429.1"/>
    </source>
</evidence>
<feature type="compositionally biased region" description="Polar residues" evidence="1">
    <location>
        <begin position="131"/>
        <end position="154"/>
    </location>
</feature>
<accession>A0A438FKA7</accession>
<organism evidence="2 3">
    <name type="scientific">Vitis vinifera</name>
    <name type="common">Grape</name>
    <dbReference type="NCBI Taxonomy" id="29760"/>
    <lineage>
        <taxon>Eukaryota</taxon>
        <taxon>Viridiplantae</taxon>
        <taxon>Streptophyta</taxon>
        <taxon>Embryophyta</taxon>
        <taxon>Tracheophyta</taxon>
        <taxon>Spermatophyta</taxon>
        <taxon>Magnoliopsida</taxon>
        <taxon>eudicotyledons</taxon>
        <taxon>Gunneridae</taxon>
        <taxon>Pentapetalae</taxon>
        <taxon>rosids</taxon>
        <taxon>Vitales</taxon>
        <taxon>Vitaceae</taxon>
        <taxon>Viteae</taxon>
        <taxon>Vitis</taxon>
    </lineage>
</organism>
<reference evidence="2 3" key="1">
    <citation type="journal article" date="2018" name="PLoS Genet.">
        <title>Population sequencing reveals clonal diversity and ancestral inbreeding in the grapevine cultivar Chardonnay.</title>
        <authorList>
            <person name="Roach M.J."/>
            <person name="Johnson D.L."/>
            <person name="Bohlmann J."/>
            <person name="van Vuuren H.J."/>
            <person name="Jones S.J."/>
            <person name="Pretorius I.S."/>
            <person name="Schmidt S.A."/>
            <person name="Borneman A.R."/>
        </authorList>
    </citation>
    <scope>NUCLEOTIDE SEQUENCE [LARGE SCALE GENOMIC DNA]</scope>
    <source>
        <strain evidence="3">cv. Chardonnay</strain>
        <tissue evidence="2">Leaf</tissue>
    </source>
</reference>
<gene>
    <name evidence="2" type="ORF">CK203_112737</name>
</gene>
<feature type="compositionally biased region" description="Polar residues" evidence="1">
    <location>
        <begin position="85"/>
        <end position="99"/>
    </location>
</feature>
<dbReference type="AlphaFoldDB" id="A0A438FKA7"/>
<comment type="caution">
    <text evidence="2">The sequence shown here is derived from an EMBL/GenBank/DDBJ whole genome shotgun (WGS) entry which is preliminary data.</text>
</comment>
<feature type="region of interest" description="Disordered" evidence="1">
    <location>
        <begin position="59"/>
        <end position="154"/>
    </location>
</feature>
<evidence type="ECO:0000256" key="1">
    <source>
        <dbReference type="SAM" id="MobiDB-lite"/>
    </source>
</evidence>
<protein>
    <submittedName>
        <fullName evidence="2">Uncharacterized protein</fullName>
    </submittedName>
</protein>
<name>A0A438FKA7_VITVI</name>
<dbReference type="EMBL" id="QGNW01000861">
    <property type="protein sequence ID" value="RVW60429.1"/>
    <property type="molecule type" value="Genomic_DNA"/>
</dbReference>